<dbReference type="AlphaFoldDB" id="E2AF08"/>
<organism evidence="3">
    <name type="scientific">Camponotus floridanus</name>
    <name type="common">Florida carpenter ant</name>
    <dbReference type="NCBI Taxonomy" id="104421"/>
    <lineage>
        <taxon>Eukaryota</taxon>
        <taxon>Metazoa</taxon>
        <taxon>Ecdysozoa</taxon>
        <taxon>Arthropoda</taxon>
        <taxon>Hexapoda</taxon>
        <taxon>Insecta</taxon>
        <taxon>Pterygota</taxon>
        <taxon>Neoptera</taxon>
        <taxon>Endopterygota</taxon>
        <taxon>Hymenoptera</taxon>
        <taxon>Apocrita</taxon>
        <taxon>Aculeata</taxon>
        <taxon>Formicoidea</taxon>
        <taxon>Formicidae</taxon>
        <taxon>Formicinae</taxon>
        <taxon>Camponotus</taxon>
    </lineage>
</organism>
<evidence type="ECO:0000256" key="1">
    <source>
        <dbReference type="SAM" id="MobiDB-lite"/>
    </source>
</evidence>
<evidence type="ECO:0000313" key="3">
    <source>
        <dbReference type="Proteomes" id="UP000000311"/>
    </source>
</evidence>
<accession>E2AF08</accession>
<proteinExistence type="predicted"/>
<dbReference type="Proteomes" id="UP000000311">
    <property type="component" value="Unassembled WGS sequence"/>
</dbReference>
<gene>
    <name evidence="2" type="ORF">EAG_10501</name>
</gene>
<protein>
    <submittedName>
        <fullName evidence="2">Uncharacterized protein</fullName>
    </submittedName>
</protein>
<keyword evidence="3" id="KW-1185">Reference proteome</keyword>
<name>E2AF08_CAMFO</name>
<dbReference type="EMBL" id="GL438984">
    <property type="protein sequence ID" value="EFN67963.1"/>
    <property type="molecule type" value="Genomic_DNA"/>
</dbReference>
<dbReference type="InParanoid" id="E2AF08"/>
<reference evidence="2 3" key="1">
    <citation type="journal article" date="2010" name="Science">
        <title>Genomic comparison of the ants Camponotus floridanus and Harpegnathos saltator.</title>
        <authorList>
            <person name="Bonasio R."/>
            <person name="Zhang G."/>
            <person name="Ye C."/>
            <person name="Mutti N.S."/>
            <person name="Fang X."/>
            <person name="Qin N."/>
            <person name="Donahue G."/>
            <person name="Yang P."/>
            <person name="Li Q."/>
            <person name="Li C."/>
            <person name="Zhang P."/>
            <person name="Huang Z."/>
            <person name="Berger S.L."/>
            <person name="Reinberg D."/>
            <person name="Wang J."/>
            <person name="Liebig J."/>
        </authorList>
    </citation>
    <scope>NUCLEOTIDE SEQUENCE [LARGE SCALE GENOMIC DNA]</scope>
    <source>
        <strain evidence="3">C129</strain>
    </source>
</reference>
<evidence type="ECO:0000313" key="2">
    <source>
        <dbReference type="EMBL" id="EFN67963.1"/>
    </source>
</evidence>
<sequence length="146" mass="16476">MTTRNSVLRDCLNSLEARKNFMAHFYYGITGLTFVVERDRCEEREIVALVQEWRGARWVNERDETQNVGVQMEEGWKILEGKEWNDTSCSELTNGGHPSPGNSGQEDRGEEVGAMPPGRASLEAASRIVQLPFPYPSRLPARVGFC</sequence>
<feature type="region of interest" description="Disordered" evidence="1">
    <location>
        <begin position="87"/>
        <end position="117"/>
    </location>
</feature>